<keyword evidence="5" id="KW-1185">Reference proteome</keyword>
<evidence type="ECO:0000256" key="2">
    <source>
        <dbReference type="ARBA" id="ARBA00022676"/>
    </source>
</evidence>
<dbReference type="Pfam" id="PF13641">
    <property type="entry name" value="Glyco_tranf_2_3"/>
    <property type="match status" value="1"/>
</dbReference>
<comment type="similarity">
    <text evidence="1">Belongs to the glycosyltransferase 2 family.</text>
</comment>
<dbReference type="InterPro" id="IPR029044">
    <property type="entry name" value="Nucleotide-diphossugar_trans"/>
</dbReference>
<evidence type="ECO:0000256" key="1">
    <source>
        <dbReference type="ARBA" id="ARBA00006739"/>
    </source>
</evidence>
<dbReference type="SUPFAM" id="SSF53448">
    <property type="entry name" value="Nucleotide-diphospho-sugar transferases"/>
    <property type="match status" value="1"/>
</dbReference>
<sequence>MLSDKTRTQAAACSVLVSVLNWNSAEVTLECLSSLMRIRIEPSVSVRLVVIDNGSDEADYHRLADGLDQGRVMLLRQKVNVGFAGGHNVATRIALEDGIDFIWLVNSDAVVDADCLSRLVALMQVRPDCGATSPVIVSLGNDAEIDFCGARHDWGRLECERATSIAEARRWEAETPEAMWLAGTVVLYRVAALKQVGMLDERLFAYYEDDEIGARLAHGGWRSLMTFDAMARHLHPADNMDHRPPYYFYLMTRNAILFWLRHTPSTQRRLLHLKLLDRSMYLANILESKGEHEKARACMLGLSDGMLGKSGRPRLERRVPRIIALLRRIMMVQHARHIAAR</sequence>
<name>A0ABY1QID0_9BURK</name>
<dbReference type="Gene3D" id="3.90.550.10">
    <property type="entry name" value="Spore Coat Polysaccharide Biosynthesis Protein SpsA, Chain A"/>
    <property type="match status" value="1"/>
</dbReference>
<reference evidence="4 5" key="1">
    <citation type="submission" date="2017-05" db="EMBL/GenBank/DDBJ databases">
        <authorList>
            <person name="Varghese N."/>
            <person name="Submissions S."/>
        </authorList>
    </citation>
    <scope>NUCLEOTIDE SEQUENCE [LARGE SCALE GENOMIC DNA]</scope>
    <source>
        <strain evidence="4 5">DSM 26001</strain>
    </source>
</reference>
<dbReference type="PANTHER" id="PTHR43179:SF12">
    <property type="entry name" value="GALACTOFURANOSYLTRANSFERASE GLFT2"/>
    <property type="match status" value="1"/>
</dbReference>
<keyword evidence="2" id="KW-0328">Glycosyltransferase</keyword>
<gene>
    <name evidence="4" type="ORF">SAMN06295970_11530</name>
</gene>
<comment type="caution">
    <text evidence="4">The sequence shown here is derived from an EMBL/GenBank/DDBJ whole genome shotgun (WGS) entry which is preliminary data.</text>
</comment>
<dbReference type="PANTHER" id="PTHR43179">
    <property type="entry name" value="RHAMNOSYLTRANSFERASE WBBL"/>
    <property type="match status" value="1"/>
</dbReference>
<evidence type="ECO:0000256" key="3">
    <source>
        <dbReference type="ARBA" id="ARBA00022679"/>
    </source>
</evidence>
<dbReference type="Proteomes" id="UP001158049">
    <property type="component" value="Unassembled WGS sequence"/>
</dbReference>
<protein>
    <submittedName>
        <fullName evidence="4">Glycosyltransferase, GT2 family</fullName>
    </submittedName>
</protein>
<proteinExistence type="inferred from homology"/>
<accession>A0ABY1QID0</accession>
<evidence type="ECO:0000313" key="4">
    <source>
        <dbReference type="EMBL" id="SMP69463.1"/>
    </source>
</evidence>
<dbReference type="EMBL" id="FXUL01000015">
    <property type="protein sequence ID" value="SMP69463.1"/>
    <property type="molecule type" value="Genomic_DNA"/>
</dbReference>
<evidence type="ECO:0000313" key="5">
    <source>
        <dbReference type="Proteomes" id="UP001158049"/>
    </source>
</evidence>
<organism evidence="4 5">
    <name type="scientific">Noviherbaspirillum suwonense</name>
    <dbReference type="NCBI Taxonomy" id="1224511"/>
    <lineage>
        <taxon>Bacteria</taxon>
        <taxon>Pseudomonadati</taxon>
        <taxon>Pseudomonadota</taxon>
        <taxon>Betaproteobacteria</taxon>
        <taxon>Burkholderiales</taxon>
        <taxon>Oxalobacteraceae</taxon>
        <taxon>Noviherbaspirillum</taxon>
    </lineage>
</organism>
<keyword evidence="3" id="KW-0808">Transferase</keyword>